<keyword evidence="4" id="KW-1185">Reference proteome</keyword>
<name>V4HH38_9EURY</name>
<feature type="domain" description="DUF7343" evidence="2">
    <location>
        <begin position="65"/>
        <end position="122"/>
    </location>
</feature>
<dbReference type="SUPFAM" id="SSF46785">
    <property type="entry name" value="Winged helix' DNA-binding domain"/>
    <property type="match status" value="1"/>
</dbReference>
<comment type="caution">
    <text evidence="3">The sequence shown here is derived from an EMBL/GenBank/DDBJ whole genome shotgun (WGS) entry which is preliminary data.</text>
</comment>
<dbReference type="InterPro" id="IPR055767">
    <property type="entry name" value="DUF7343"/>
</dbReference>
<feature type="compositionally biased region" description="Low complexity" evidence="1">
    <location>
        <begin position="17"/>
        <end position="34"/>
    </location>
</feature>
<gene>
    <name evidence="3" type="ORF">K933_00792</name>
</gene>
<proteinExistence type="predicted"/>
<dbReference type="eggNOG" id="arCOG00382">
    <property type="taxonomic scope" value="Archaea"/>
</dbReference>
<evidence type="ECO:0000256" key="1">
    <source>
        <dbReference type="SAM" id="MobiDB-lite"/>
    </source>
</evidence>
<dbReference type="EMBL" id="ASGZ01000002">
    <property type="protein sequence ID" value="ESP90055.1"/>
    <property type="molecule type" value="Genomic_DNA"/>
</dbReference>
<sequence>MVPDSPPSPDDSDRSDTGSAPPADDPASPNASDALGSADGDTADSASGGPITTAEFFCETGLLPHEYVLRALADADGELPQQAIVGLTDWSASYVSDLLGEMESVGQISRLRFGHEKVVYLPSAVPETSVGP</sequence>
<accession>V4HH38</accession>
<protein>
    <recommendedName>
        <fullName evidence="2">DUF7343 domain-containing protein</fullName>
    </recommendedName>
</protein>
<dbReference type="AlphaFoldDB" id="V4HH38"/>
<dbReference type="InterPro" id="IPR036390">
    <property type="entry name" value="WH_DNA-bd_sf"/>
</dbReference>
<evidence type="ECO:0000313" key="3">
    <source>
        <dbReference type="EMBL" id="ESP90055.1"/>
    </source>
</evidence>
<evidence type="ECO:0000259" key="2">
    <source>
        <dbReference type="Pfam" id="PF24034"/>
    </source>
</evidence>
<dbReference type="Proteomes" id="UP000017840">
    <property type="component" value="Unassembled WGS sequence"/>
</dbReference>
<feature type="region of interest" description="Disordered" evidence="1">
    <location>
        <begin position="1"/>
        <end position="51"/>
    </location>
</feature>
<evidence type="ECO:0000313" key="4">
    <source>
        <dbReference type="Proteomes" id="UP000017840"/>
    </source>
</evidence>
<dbReference type="RefSeq" id="WP_023392759.1">
    <property type="nucleotide sequence ID" value="NZ_ASGZ01000002.1"/>
</dbReference>
<dbReference type="OrthoDB" id="284722at2157"/>
<reference evidence="3 4" key="1">
    <citation type="journal article" date="2013" name="Genome Announc.">
        <title>Draft Genome Sequence of 'Candidatus Halobonum tyrrellensis' Strain G22, Isolated from the Hypersaline Waters of Lake Tyrrell, Australia.</title>
        <authorList>
            <person name="Ugalde J.A."/>
            <person name="Narasingarao P."/>
            <person name="Kuo S."/>
            <person name="Podell S."/>
            <person name="Allen E.E."/>
        </authorList>
    </citation>
    <scope>NUCLEOTIDE SEQUENCE [LARGE SCALE GENOMIC DNA]</scope>
    <source>
        <strain evidence="3 4">G22</strain>
    </source>
</reference>
<organism evidence="3 4">
    <name type="scientific">Candidatus Halobonum tyrrellensis G22</name>
    <dbReference type="NCBI Taxonomy" id="1324957"/>
    <lineage>
        <taxon>Archaea</taxon>
        <taxon>Methanobacteriati</taxon>
        <taxon>Methanobacteriota</taxon>
        <taxon>Stenosarchaea group</taxon>
        <taxon>Halobacteria</taxon>
        <taxon>Halobacteriales</taxon>
        <taxon>Haloferacaceae</taxon>
        <taxon>Candidatus Halobonum</taxon>
    </lineage>
</organism>
<dbReference type="Pfam" id="PF24034">
    <property type="entry name" value="DUF7343"/>
    <property type="match status" value="1"/>
</dbReference>